<evidence type="ECO:0000256" key="1">
    <source>
        <dbReference type="ARBA" id="ARBA00022679"/>
    </source>
</evidence>
<dbReference type="PROSITE" id="PS51186">
    <property type="entry name" value="GNAT"/>
    <property type="match status" value="1"/>
</dbReference>
<evidence type="ECO:0000259" key="3">
    <source>
        <dbReference type="PROSITE" id="PS51186"/>
    </source>
</evidence>
<protein>
    <recommendedName>
        <fullName evidence="3">N-acetyltransferase domain-containing protein</fullName>
    </recommendedName>
</protein>
<dbReference type="PANTHER" id="PTHR13947">
    <property type="entry name" value="GNAT FAMILY N-ACETYLTRANSFERASE"/>
    <property type="match status" value="1"/>
</dbReference>
<evidence type="ECO:0000313" key="4">
    <source>
        <dbReference type="EMBL" id="KAJ8962411.1"/>
    </source>
</evidence>
<keyword evidence="2" id="KW-0472">Membrane</keyword>
<dbReference type="EMBL" id="JAPWTJ010003118">
    <property type="protein sequence ID" value="KAJ8962411.1"/>
    <property type="molecule type" value="Genomic_DNA"/>
</dbReference>
<comment type="caution">
    <text evidence="4">The sequence shown here is derived from an EMBL/GenBank/DDBJ whole genome shotgun (WGS) entry which is preliminary data.</text>
</comment>
<dbReference type="InterPro" id="IPR000182">
    <property type="entry name" value="GNAT_dom"/>
</dbReference>
<dbReference type="Pfam" id="PF00583">
    <property type="entry name" value="Acetyltransf_1"/>
    <property type="match status" value="1"/>
</dbReference>
<dbReference type="CDD" id="cd04301">
    <property type="entry name" value="NAT_SF"/>
    <property type="match status" value="1"/>
</dbReference>
<dbReference type="Gene3D" id="3.40.630.30">
    <property type="match status" value="1"/>
</dbReference>
<name>A0ABQ9IRT1_9CUCU</name>
<evidence type="ECO:0000313" key="5">
    <source>
        <dbReference type="Proteomes" id="UP001162164"/>
    </source>
</evidence>
<dbReference type="Proteomes" id="UP001162164">
    <property type="component" value="Unassembled WGS sequence"/>
</dbReference>
<reference evidence="4" key="1">
    <citation type="journal article" date="2023" name="Insect Mol. Biol.">
        <title>Genome sequencing provides insights into the evolution of gene families encoding plant cell wall-degrading enzymes in longhorned beetles.</title>
        <authorList>
            <person name="Shin N.R."/>
            <person name="Okamura Y."/>
            <person name="Kirsch R."/>
            <person name="Pauchet Y."/>
        </authorList>
    </citation>
    <scope>NUCLEOTIDE SEQUENCE</scope>
    <source>
        <strain evidence="4">MMC_N1</strain>
    </source>
</reference>
<keyword evidence="5" id="KW-1185">Reference proteome</keyword>
<dbReference type="SUPFAM" id="SSF55729">
    <property type="entry name" value="Acyl-CoA N-acyltransferases (Nat)"/>
    <property type="match status" value="1"/>
</dbReference>
<evidence type="ECO:0000256" key="2">
    <source>
        <dbReference type="SAM" id="Phobius"/>
    </source>
</evidence>
<dbReference type="PANTHER" id="PTHR13947:SF37">
    <property type="entry name" value="LD18367P"/>
    <property type="match status" value="1"/>
</dbReference>
<keyword evidence="2" id="KW-0812">Transmembrane</keyword>
<sequence>MYYIVLREYKQRDLAAISEVVRNAYLSNVFSSWLNALFNEITFQLIIILSAVLFICFGVPLIYCAVSIPIVLIGLYVVIYSTILLKSAQVIYEKKSLMCWVAEAYEPLFNIKNPKNCWYKIITENEIDAEAMKTDECRKVIIGTVAVMRHFHSENWGWLFRLAVDKRYRRKGIGMKLTQIVQNWCRENHFNNIELVMSECQEGARELFNDAGFNVKQLYHKKLFTSAVSLQMFQLRCEV</sequence>
<feature type="transmembrane region" description="Helical" evidence="2">
    <location>
        <begin position="68"/>
        <end position="85"/>
    </location>
</feature>
<accession>A0ABQ9IRT1</accession>
<dbReference type="InterPro" id="IPR050769">
    <property type="entry name" value="NAT_camello-type"/>
</dbReference>
<keyword evidence="1" id="KW-0808">Transferase</keyword>
<gene>
    <name evidence="4" type="ORF">NQ317_008745</name>
</gene>
<proteinExistence type="predicted"/>
<dbReference type="InterPro" id="IPR016181">
    <property type="entry name" value="Acyl_CoA_acyltransferase"/>
</dbReference>
<organism evidence="4 5">
    <name type="scientific">Molorchus minor</name>
    <dbReference type="NCBI Taxonomy" id="1323400"/>
    <lineage>
        <taxon>Eukaryota</taxon>
        <taxon>Metazoa</taxon>
        <taxon>Ecdysozoa</taxon>
        <taxon>Arthropoda</taxon>
        <taxon>Hexapoda</taxon>
        <taxon>Insecta</taxon>
        <taxon>Pterygota</taxon>
        <taxon>Neoptera</taxon>
        <taxon>Endopterygota</taxon>
        <taxon>Coleoptera</taxon>
        <taxon>Polyphaga</taxon>
        <taxon>Cucujiformia</taxon>
        <taxon>Chrysomeloidea</taxon>
        <taxon>Cerambycidae</taxon>
        <taxon>Lamiinae</taxon>
        <taxon>Monochamini</taxon>
        <taxon>Molorchus</taxon>
    </lineage>
</organism>
<feature type="domain" description="N-acetyltransferase" evidence="3">
    <location>
        <begin position="83"/>
        <end position="235"/>
    </location>
</feature>
<feature type="transmembrane region" description="Helical" evidence="2">
    <location>
        <begin position="41"/>
        <end position="62"/>
    </location>
</feature>
<keyword evidence="2" id="KW-1133">Transmembrane helix</keyword>